<feature type="active site" description="Proton acceptor" evidence="14">
    <location>
        <position position="77"/>
    </location>
</feature>
<evidence type="ECO:0000313" key="20">
    <source>
        <dbReference type="Proteomes" id="UP000019804"/>
    </source>
</evidence>
<evidence type="ECO:0000256" key="13">
    <source>
        <dbReference type="PIRNR" id="PIRNR018250"/>
    </source>
</evidence>
<organism evidence="19 20">
    <name type="scientific">Aspergillus ruber (strain CBS 135680)</name>
    <dbReference type="NCBI Taxonomy" id="1388766"/>
    <lineage>
        <taxon>Eukaryota</taxon>
        <taxon>Fungi</taxon>
        <taxon>Dikarya</taxon>
        <taxon>Ascomycota</taxon>
        <taxon>Pezizomycotina</taxon>
        <taxon>Eurotiomycetes</taxon>
        <taxon>Eurotiomycetidae</taxon>
        <taxon>Eurotiales</taxon>
        <taxon>Aspergillaceae</taxon>
        <taxon>Aspergillus</taxon>
        <taxon>Aspergillus subgen. Aspergillus</taxon>
    </lineage>
</organism>
<reference evidence="20" key="1">
    <citation type="journal article" date="2014" name="Nat. Commun.">
        <title>Genomic adaptations of the halophilic Dead Sea filamentous fungus Eurotium rubrum.</title>
        <authorList>
            <person name="Kis-Papo T."/>
            <person name="Weig A.R."/>
            <person name="Riley R."/>
            <person name="Persoh D."/>
            <person name="Salamov A."/>
            <person name="Sun H."/>
            <person name="Lipzen A."/>
            <person name="Wasser S.P."/>
            <person name="Rambold G."/>
            <person name="Grigoriev I.V."/>
            <person name="Nevo E."/>
        </authorList>
    </citation>
    <scope>NUCLEOTIDE SEQUENCE [LARGE SCALE GENOMIC DNA]</scope>
    <source>
        <strain evidence="20">CBS 135680</strain>
    </source>
</reference>
<feature type="disulfide bond" evidence="16">
    <location>
        <begin position="199"/>
        <end position="245"/>
    </location>
</feature>
<feature type="active site" description="Proton donor" evidence="14">
    <location>
        <position position="95"/>
    </location>
</feature>
<feature type="domain" description="Alanine dehydrogenase/pyridine nucleotide transhydrogenase N-terminal" evidence="18">
    <location>
        <begin position="7"/>
        <end position="141"/>
    </location>
</feature>
<dbReference type="UniPathway" id="UPA00033">
    <property type="reaction ID" value="UER00034"/>
</dbReference>
<comment type="catalytic activity">
    <reaction evidence="12 13">
        <text>L-saccharopine + NAD(+) + H2O = L-lysine + 2-oxoglutarate + NADH + H(+)</text>
        <dbReference type="Rhea" id="RHEA:12440"/>
        <dbReference type="ChEBI" id="CHEBI:15377"/>
        <dbReference type="ChEBI" id="CHEBI:15378"/>
        <dbReference type="ChEBI" id="CHEBI:16810"/>
        <dbReference type="ChEBI" id="CHEBI:32551"/>
        <dbReference type="ChEBI" id="CHEBI:57540"/>
        <dbReference type="ChEBI" id="CHEBI:57945"/>
        <dbReference type="ChEBI" id="CHEBI:57951"/>
        <dbReference type="EC" id="1.5.1.7"/>
    </reaction>
</comment>
<dbReference type="Gene3D" id="3.40.50.720">
    <property type="entry name" value="NAD(P)-binding Rossmann-like Domain"/>
    <property type="match status" value="2"/>
</dbReference>
<evidence type="ECO:0000256" key="12">
    <source>
        <dbReference type="ARBA" id="ARBA00047860"/>
    </source>
</evidence>
<evidence type="ECO:0000259" key="17">
    <source>
        <dbReference type="SMART" id="SM01002"/>
    </source>
</evidence>
<dbReference type="GO" id="GO:0004754">
    <property type="term" value="F:saccharopine dehydrogenase (NAD+, L-lysine-forming) activity"/>
    <property type="evidence" value="ECO:0007669"/>
    <property type="project" value="UniProtKB-EC"/>
</dbReference>
<evidence type="ECO:0000256" key="6">
    <source>
        <dbReference type="ARBA" id="ARBA00022605"/>
    </source>
</evidence>
<evidence type="ECO:0000256" key="2">
    <source>
        <dbReference type="ARBA" id="ARBA00005689"/>
    </source>
</evidence>
<evidence type="ECO:0000256" key="10">
    <source>
        <dbReference type="ARBA" id="ARBA00023157"/>
    </source>
</evidence>
<evidence type="ECO:0000256" key="4">
    <source>
        <dbReference type="ARBA" id="ARBA00012847"/>
    </source>
</evidence>
<evidence type="ECO:0000259" key="18">
    <source>
        <dbReference type="SMART" id="SM01003"/>
    </source>
</evidence>
<dbReference type="AlphaFoldDB" id="A0A017SBA5"/>
<evidence type="ECO:0000256" key="5">
    <source>
        <dbReference type="ARBA" id="ARBA00021221"/>
    </source>
</evidence>
<dbReference type="GO" id="GO:0019878">
    <property type="term" value="P:lysine biosynthetic process via aminoadipic acid"/>
    <property type="evidence" value="ECO:0007669"/>
    <property type="project" value="UniProtKB-UniPathway"/>
</dbReference>
<accession>A0A017SBA5</accession>
<dbReference type="EC" id="1.5.1.7" evidence="4 13"/>
<keyword evidence="7 13" id="KW-0560">Oxidoreductase</keyword>
<dbReference type="OrthoDB" id="265306at2759"/>
<comment type="pathway">
    <text evidence="1 13">Amino-acid biosynthesis; L-lysine biosynthesis via AAA pathway; L-lysine from L-alpha-aminoadipate (fungal route): step 3/3.</text>
</comment>
<dbReference type="GO" id="GO:0005737">
    <property type="term" value="C:cytoplasm"/>
    <property type="evidence" value="ECO:0007669"/>
    <property type="project" value="TreeGrafter"/>
</dbReference>
<dbReference type="Proteomes" id="UP000019804">
    <property type="component" value="Unassembled WGS sequence"/>
</dbReference>
<evidence type="ECO:0000256" key="8">
    <source>
        <dbReference type="ARBA" id="ARBA00023027"/>
    </source>
</evidence>
<feature type="domain" description="Alanine dehydrogenase/pyridine nucleotide transhydrogenase NAD(H)-binding" evidence="17">
    <location>
        <begin position="179"/>
        <end position="318"/>
    </location>
</feature>
<keyword evidence="8 13" id="KW-0520">NAD</keyword>
<keyword evidence="6 13" id="KW-0028">Amino-acid biosynthesis</keyword>
<evidence type="ECO:0000313" key="19">
    <source>
        <dbReference type="EMBL" id="EYE94066.1"/>
    </source>
</evidence>
<gene>
    <name evidence="19" type="ORF">EURHEDRAFT_524230</name>
</gene>
<evidence type="ECO:0000256" key="7">
    <source>
        <dbReference type="ARBA" id="ARBA00023002"/>
    </source>
</evidence>
<dbReference type="HOGENOM" id="CLU_063085_0_0_1"/>
<dbReference type="RefSeq" id="XP_040637754.1">
    <property type="nucleotide sequence ID" value="XM_040786917.1"/>
</dbReference>
<dbReference type="PIRSF" id="PIRSF018250">
    <property type="entry name" value="Saccharopine_DH_Lys"/>
    <property type="match status" value="1"/>
</dbReference>
<dbReference type="InterPro" id="IPR051168">
    <property type="entry name" value="AASS"/>
</dbReference>
<sequence length="379" mass="42078">MSSTTILFRAETNAVERRSALSPTTAKTLLDDGYNILVERSSTRCYRDEEFEAIGATLVSTGTWEEAPKEYIILGLKELSGYCEPRYHTHIHFGHCYKAQPGWIDYITWFNPGGGLLYDIEYLTDESNRRVAAFGYHAGYAGAAVALMTSGSGDTLGAIPVFESARHVVDAVRGSVASASQQQEQHKPRVLIIGARCRCGTRAINFCQQASLPESRIIQWDIAETSARGDGSYPEINDADIFISCIYLPAGTRIPPFVSRESLSVPGRKLSVICDVSCDSTSEWNPIPVYDRYTSFDEPTVPVDLGEEDNGPALSVISINHLPTLVAREASEDFAGQLLPTLRTLDRRQEEGLWMRAEKVFHEKAKEAMDASWRARWLP</sequence>
<dbReference type="STRING" id="1388766.A0A017SBA5"/>
<evidence type="ECO:0000256" key="11">
    <source>
        <dbReference type="ARBA" id="ARBA00033228"/>
    </source>
</evidence>
<feature type="binding site" evidence="15">
    <location>
        <position position="129"/>
    </location>
    <ligand>
        <name>NAD(+)</name>
        <dbReference type="ChEBI" id="CHEBI:57540"/>
    </ligand>
</feature>
<dbReference type="PANTHER" id="PTHR11133">
    <property type="entry name" value="SACCHAROPINE DEHYDROGENASE"/>
    <property type="match status" value="1"/>
</dbReference>
<dbReference type="PANTHER" id="PTHR11133:SF23">
    <property type="entry name" value="SACCHAROPINE DEHYDROGENASE [NAD(+), L-LYSINE-FORMING]"/>
    <property type="match status" value="1"/>
</dbReference>
<dbReference type="SMART" id="SM01003">
    <property type="entry name" value="AlaDh_PNT_N"/>
    <property type="match status" value="1"/>
</dbReference>
<evidence type="ECO:0000256" key="14">
    <source>
        <dbReference type="PIRSR" id="PIRSR018250-1"/>
    </source>
</evidence>
<evidence type="ECO:0000256" key="16">
    <source>
        <dbReference type="PIRSR" id="PIRSR018250-4"/>
    </source>
</evidence>
<feature type="binding site" evidence="15">
    <location>
        <position position="225"/>
    </location>
    <ligand>
        <name>NAD(+)</name>
        <dbReference type="ChEBI" id="CHEBI:57540"/>
    </ligand>
</feature>
<keyword evidence="10" id="KW-1015">Disulfide bond</keyword>
<keyword evidence="20" id="KW-1185">Reference proteome</keyword>
<comment type="similarity">
    <text evidence="2 13">Belongs to the AlaDH/PNT family.</text>
</comment>
<comment type="subunit">
    <text evidence="3">Monomer.</text>
</comment>
<dbReference type="EMBL" id="KK088428">
    <property type="protein sequence ID" value="EYE94066.1"/>
    <property type="molecule type" value="Genomic_DNA"/>
</dbReference>
<dbReference type="CDD" id="cd12188">
    <property type="entry name" value="SDH"/>
    <property type="match status" value="1"/>
</dbReference>
<evidence type="ECO:0000256" key="15">
    <source>
        <dbReference type="PIRSR" id="PIRSR018250-3"/>
    </source>
</evidence>
<dbReference type="SMART" id="SM01002">
    <property type="entry name" value="AlaDh_PNT_C"/>
    <property type="match status" value="1"/>
</dbReference>
<name>A0A017SBA5_ASPRC</name>
<proteinExistence type="inferred from homology"/>
<keyword evidence="9 13" id="KW-0457">Lysine biosynthesis</keyword>
<evidence type="ECO:0000256" key="9">
    <source>
        <dbReference type="ARBA" id="ARBA00023154"/>
    </source>
</evidence>
<dbReference type="InterPro" id="IPR007886">
    <property type="entry name" value="AlaDH/PNT_N"/>
</dbReference>
<dbReference type="Pfam" id="PF05222">
    <property type="entry name" value="AlaDh_PNT_N"/>
    <property type="match status" value="1"/>
</dbReference>
<feature type="binding site" evidence="15">
    <location>
        <position position="276"/>
    </location>
    <ligand>
        <name>NAD(+)</name>
        <dbReference type="ChEBI" id="CHEBI:57540"/>
    </ligand>
</feature>
<protein>
    <recommendedName>
        <fullName evidence="5 13">Saccharopine dehydrogenase [NAD(+), L-lysine-forming]</fullName>
        <shortName evidence="13">SDH</shortName>
        <ecNumber evidence="4 13">1.5.1.7</ecNumber>
    </recommendedName>
    <alternativeName>
        <fullName evidence="11 13">Lysine--2-oxoglutarate reductase</fullName>
    </alternativeName>
</protein>
<dbReference type="SUPFAM" id="SSF52283">
    <property type="entry name" value="Formate/glycerate dehydrogenase catalytic domain-like"/>
    <property type="match status" value="1"/>
</dbReference>
<feature type="binding site" evidence="15">
    <location>
        <begin position="319"/>
        <end position="322"/>
    </location>
    <ligand>
        <name>NAD(+)</name>
        <dbReference type="ChEBI" id="CHEBI:57540"/>
    </ligand>
</feature>
<dbReference type="InterPro" id="IPR027281">
    <property type="entry name" value="Lys1"/>
</dbReference>
<feature type="binding site" evidence="15">
    <location>
        <position position="247"/>
    </location>
    <ligand>
        <name>NAD(+)</name>
        <dbReference type="ChEBI" id="CHEBI:57540"/>
    </ligand>
</feature>
<evidence type="ECO:0000256" key="3">
    <source>
        <dbReference type="ARBA" id="ARBA00011245"/>
    </source>
</evidence>
<feature type="binding site" evidence="15">
    <location>
        <position position="221"/>
    </location>
    <ligand>
        <name>NAD(+)</name>
        <dbReference type="ChEBI" id="CHEBI:57540"/>
    </ligand>
</feature>
<dbReference type="GeneID" id="63702041"/>
<evidence type="ECO:0000256" key="1">
    <source>
        <dbReference type="ARBA" id="ARBA00004884"/>
    </source>
</evidence>
<dbReference type="InterPro" id="IPR007698">
    <property type="entry name" value="AlaDH/PNT_NAD(H)-bd"/>
</dbReference>